<feature type="domain" description="T9SS-like galactose binding" evidence="4">
    <location>
        <begin position="440"/>
        <end position="555"/>
    </location>
</feature>
<dbReference type="Gene3D" id="2.60.40.10">
    <property type="entry name" value="Immunoglobulins"/>
    <property type="match status" value="1"/>
</dbReference>
<evidence type="ECO:0000256" key="1">
    <source>
        <dbReference type="ARBA" id="ARBA00022729"/>
    </source>
</evidence>
<dbReference type="EMBL" id="RJTW01000003">
    <property type="protein sequence ID" value="ROH95181.1"/>
    <property type="molecule type" value="Genomic_DNA"/>
</dbReference>
<dbReference type="GeneID" id="301711978"/>
<sequence>MKKILFLCLLMLSIVLSAQIKLGAGSTDPGNAPVNSGFAFSYSQQIYTKQEINADAAGNITGLKFYLTPSANPSYLSNWVVYLGHTTKNSLDYQIGWISVGEMTQVYSGTVTNVNGVAEVTFSTPFPYDNVRNLVVAVDENGFNSNSNNPFFVYNTMEQALYTESNTANPDPANPPIGHFLPYKPVVSLMGLVPNLLPDCPIISYPANNASNVPVLPTFTWAAVQGATSYKVSVGTTPGGTDIVNQQSVTTTNFTPSSPLLASTVYYLKVTAVGSAGESSGCVNQKFTTVPAIPTNDECTNAINLTVNPDVSCVSFTSGTTVMSTVSSPASSCDTSTGDVWYKFTATSSRHTVNLKDVTSVPLGGGYVYFQVLKGDCGNLTSILCSGYGCGYVTSASCPVSVVNNLTVGETYYIKVFSGSGYSSHKFDICVGTLPQPPVNDNCIDAISIPVNSGADCTIVTSGTTLSSTKSAVSCDNFSRYDVWYKFIATDTKHIIKLINKVAVGEPNSLGGLSFNVLGGNCANPVCLGIGGTVGLVTGFTVGETYYLRIFDVEGTPQSGFNFDLCITKDLTPIPVNDECTNAVSLSVNPDLTCVGGLEGSTLGATVSAMLPAVSCGGIGVQNDVWFKFVATEASHRISFKNIIDVGVSNTQQDIRFEVFKGSCGALTSVKCGGSVNRSSYINNVSGLVAGETYYIRVYSTGVGVGVKFNICVGTLQPPVNDDCTGALTVSNFPYTYTQVDAEHTTNNNGFINSCNSAMNDGTWFTFVGDGFLHKITVSRPLNSTFNFGIGAYKGNCGNLTCVKRVDFTGSSPVVMDLPTVAGTVYYINVGDRGNTDTVEDVFTITIEKVTSLGILEVNDKKETIEVYPNPFKDILNIVKPYNVKSVSILDSSGRLMKTIDNPSSELQLRDLKQGMYFVVLNMKDGSKQTVKAIKDK</sequence>
<accession>A0ABX9XA73</accession>
<name>A0ABX9XA73_9FLAO</name>
<dbReference type="RefSeq" id="WP_123278063.1">
    <property type="nucleotide sequence ID" value="NZ_RJTW01000003.1"/>
</dbReference>
<dbReference type="InterPro" id="IPR036116">
    <property type="entry name" value="FN3_sf"/>
</dbReference>
<feature type="chain" id="PRO_5046759879" evidence="2">
    <location>
        <begin position="19"/>
        <end position="937"/>
    </location>
</feature>
<evidence type="ECO:0000313" key="5">
    <source>
        <dbReference type="EMBL" id="ROH95181.1"/>
    </source>
</evidence>
<organism evidence="5 6">
    <name type="scientific">Chryseobacterium cucumeris</name>
    <dbReference type="NCBI Taxonomy" id="1813611"/>
    <lineage>
        <taxon>Bacteria</taxon>
        <taxon>Pseudomonadati</taxon>
        <taxon>Bacteroidota</taxon>
        <taxon>Flavobacteriia</taxon>
        <taxon>Flavobacteriales</taxon>
        <taxon>Weeksellaceae</taxon>
        <taxon>Chryseobacterium group</taxon>
        <taxon>Chryseobacterium</taxon>
    </lineage>
</organism>
<keyword evidence="1 2" id="KW-0732">Signal</keyword>
<proteinExistence type="predicted"/>
<dbReference type="InterPro" id="IPR026444">
    <property type="entry name" value="Secre_tail"/>
</dbReference>
<dbReference type="Pfam" id="PF23759">
    <property type="entry name" value="GBD_T9SS_assoc"/>
    <property type="match status" value="3"/>
</dbReference>
<gene>
    <name evidence="5" type="ORF">EGI15_04775</name>
</gene>
<evidence type="ECO:0000259" key="4">
    <source>
        <dbReference type="Pfam" id="PF23759"/>
    </source>
</evidence>
<evidence type="ECO:0000256" key="2">
    <source>
        <dbReference type="SAM" id="SignalP"/>
    </source>
</evidence>
<dbReference type="InterPro" id="IPR056600">
    <property type="entry name" value="GBD_T9SS_assoc"/>
</dbReference>
<evidence type="ECO:0000259" key="3">
    <source>
        <dbReference type="Pfam" id="PF18962"/>
    </source>
</evidence>
<feature type="domain" description="T9SS-like galactose binding" evidence="4">
    <location>
        <begin position="295"/>
        <end position="423"/>
    </location>
</feature>
<keyword evidence="6" id="KW-1185">Reference proteome</keyword>
<protein>
    <submittedName>
        <fullName evidence="5">T9SS C-terminal target domain-containing protein</fullName>
    </submittedName>
</protein>
<dbReference type="InterPro" id="IPR013783">
    <property type="entry name" value="Ig-like_fold"/>
</dbReference>
<feature type="domain" description="T9SS-like galactose binding" evidence="4">
    <location>
        <begin position="577"/>
        <end position="702"/>
    </location>
</feature>
<dbReference type="SUPFAM" id="SSF49265">
    <property type="entry name" value="Fibronectin type III"/>
    <property type="match status" value="1"/>
</dbReference>
<feature type="domain" description="Secretion system C-terminal sorting" evidence="3">
    <location>
        <begin position="867"/>
        <end position="929"/>
    </location>
</feature>
<dbReference type="Pfam" id="PF18962">
    <property type="entry name" value="Por_Secre_tail"/>
    <property type="match status" value="1"/>
</dbReference>
<reference evidence="5 6" key="1">
    <citation type="submission" date="2018-11" db="EMBL/GenBank/DDBJ databases">
        <title>Proposal to divide the Flavobacteriaceae and reorganize its genera based on Amino Acid Identity values calculated from whole genome sequences.</title>
        <authorList>
            <person name="Nicholson A.C."/>
            <person name="Gulvik C.A."/>
            <person name="Whitney A.M."/>
            <person name="Humrighouse B.W."/>
            <person name="Bell M."/>
            <person name="Holmes B."/>
            <person name="Steigerwalt A."/>
            <person name="Villarma A."/>
            <person name="Sheth M."/>
            <person name="Batra D."/>
            <person name="Pryor J."/>
            <person name="Bernardet J.-F."/>
            <person name="Hugo C."/>
            <person name="Kampfer P."/>
            <person name="Newman J."/>
            <person name="Mcquiston J.R."/>
        </authorList>
    </citation>
    <scope>NUCLEOTIDE SEQUENCE [LARGE SCALE GENOMIC DNA]</scope>
    <source>
        <strain evidence="5 6">G0235</strain>
    </source>
</reference>
<feature type="signal peptide" evidence="2">
    <location>
        <begin position="1"/>
        <end position="18"/>
    </location>
</feature>
<evidence type="ECO:0000313" key="6">
    <source>
        <dbReference type="Proteomes" id="UP000281899"/>
    </source>
</evidence>
<comment type="caution">
    <text evidence="5">The sequence shown here is derived from an EMBL/GenBank/DDBJ whole genome shotgun (WGS) entry which is preliminary data.</text>
</comment>
<dbReference type="Proteomes" id="UP000281899">
    <property type="component" value="Unassembled WGS sequence"/>
</dbReference>
<dbReference type="NCBIfam" id="TIGR04183">
    <property type="entry name" value="Por_Secre_tail"/>
    <property type="match status" value="1"/>
</dbReference>